<evidence type="ECO:0000259" key="3">
    <source>
        <dbReference type="Pfam" id="PF10432"/>
    </source>
</evidence>
<dbReference type="GO" id="GO:0005975">
    <property type="term" value="P:carbohydrate metabolic process"/>
    <property type="evidence" value="ECO:0007669"/>
    <property type="project" value="InterPro"/>
</dbReference>
<dbReference type="GO" id="GO:0004476">
    <property type="term" value="F:mannose-6-phosphate isomerase activity"/>
    <property type="evidence" value="ECO:0007669"/>
    <property type="project" value="InterPro"/>
</dbReference>
<dbReference type="Gene3D" id="3.40.50.10490">
    <property type="entry name" value="Glucose-6-phosphate isomerase like protein, domain 1"/>
    <property type="match status" value="2"/>
</dbReference>
<organism evidence="4">
    <name type="scientific">Kitasatospora sp. CMC57</name>
    <dbReference type="NCBI Taxonomy" id="3231513"/>
    <lineage>
        <taxon>Bacteria</taxon>
        <taxon>Bacillati</taxon>
        <taxon>Actinomycetota</taxon>
        <taxon>Actinomycetes</taxon>
        <taxon>Kitasatosporales</taxon>
        <taxon>Streptomycetaceae</taxon>
        <taxon>Kitasatospora</taxon>
    </lineage>
</organism>
<dbReference type="Pfam" id="PF10432">
    <property type="entry name" value="bact-PGI_C"/>
    <property type="match status" value="1"/>
</dbReference>
<evidence type="ECO:0000256" key="2">
    <source>
        <dbReference type="ARBA" id="ARBA00023235"/>
    </source>
</evidence>
<protein>
    <submittedName>
        <fullName evidence="4">SIS domain-containing protein</fullName>
    </submittedName>
</protein>
<dbReference type="GO" id="GO:0004347">
    <property type="term" value="F:glucose-6-phosphate isomerase activity"/>
    <property type="evidence" value="ECO:0007669"/>
    <property type="project" value="InterPro"/>
</dbReference>
<evidence type="ECO:0000256" key="1">
    <source>
        <dbReference type="ARBA" id="ARBA00010523"/>
    </source>
</evidence>
<gene>
    <name evidence="4" type="ORF">KCMC57_40970</name>
</gene>
<dbReference type="EMBL" id="AP035881">
    <property type="protein sequence ID" value="BFP47729.1"/>
    <property type="molecule type" value="Genomic_DNA"/>
</dbReference>
<proteinExistence type="inferred from homology"/>
<evidence type="ECO:0000313" key="4">
    <source>
        <dbReference type="EMBL" id="BFP47729.1"/>
    </source>
</evidence>
<sequence length="407" mass="42268">MIDDSLLDDPAALQRADRDHALLALAGAGARVRTALRLADDAGLSALRPDGRPRTLLVAGHGSVLAAGGALAALAAGTTQVLPLPPTDAEPVRRDRTAADPLFSAGMSWQLPGWVGPVDLLVIASIDGTEQGLIELAQQAYARGCSVVVIAPATSPLTEAAHQVRGLPLPYAPSTVGPAEPVAGAEPDLPPLDPGALWALLAPLLALTEKLGVTQLPPGSLQATADRLDETAVRCRPDAGAYVNPAKDLAGKLSGTVPLIWAEGPVATAVAERFATMLADRAGRPAVAGALPQVLTTHRGMFVGQLGSGADPDDFFRDRVDEPDPLLLQVLLLRQTPGRAADPAEDDQAEVPEPGYPVRRAHRLADAHDVRLTEYRSALADPLQALAELTALTDFAAVYLGLAATRD</sequence>
<dbReference type="GO" id="GO:1901135">
    <property type="term" value="P:carbohydrate derivative metabolic process"/>
    <property type="evidence" value="ECO:0007669"/>
    <property type="project" value="InterPro"/>
</dbReference>
<dbReference type="InterPro" id="IPR019490">
    <property type="entry name" value="Glu6P/Mann6P_isomerase_C"/>
</dbReference>
<name>A0AB33K262_9ACTN</name>
<accession>A0AB33K262</accession>
<reference evidence="4" key="1">
    <citation type="submission" date="2024-07" db="EMBL/GenBank/DDBJ databases">
        <title>Complete genome sequences of cellulolytic bacteria, Kitasatospora sp. CMC57 and Streptomyces sp. CMC78, isolated from Japanese agricultural soil.</title>
        <authorList>
            <person name="Hashimoto T."/>
            <person name="Ito M."/>
            <person name="Iwamoto M."/>
            <person name="Fukahori D."/>
            <person name="Shoda T."/>
            <person name="Sakoda M."/>
            <person name="Morohoshi T."/>
            <person name="Mitsuboshi M."/>
            <person name="Nishizawa T."/>
        </authorList>
    </citation>
    <scope>NUCLEOTIDE SEQUENCE</scope>
    <source>
        <strain evidence="4">CMC57</strain>
    </source>
</reference>
<dbReference type="SUPFAM" id="SSF53697">
    <property type="entry name" value="SIS domain"/>
    <property type="match status" value="1"/>
</dbReference>
<dbReference type="InterPro" id="IPR046348">
    <property type="entry name" value="SIS_dom_sf"/>
</dbReference>
<comment type="similarity">
    <text evidence="1">Belongs to the PGI/PMI family.</text>
</comment>
<feature type="domain" description="Bifunctional glucose-6-phosphate/mannose-6-phosphate isomerase C-terminal" evidence="3">
    <location>
        <begin position="243"/>
        <end position="404"/>
    </location>
</feature>
<keyword evidence="2" id="KW-0413">Isomerase</keyword>
<dbReference type="GO" id="GO:0097367">
    <property type="term" value="F:carbohydrate derivative binding"/>
    <property type="evidence" value="ECO:0007669"/>
    <property type="project" value="InterPro"/>
</dbReference>
<dbReference type="AlphaFoldDB" id="A0AB33K262"/>
<dbReference type="RefSeq" id="WP_407990030.1">
    <property type="nucleotide sequence ID" value="NZ_AP035881.2"/>
</dbReference>